<proteinExistence type="inferred from homology"/>
<evidence type="ECO:0000256" key="5">
    <source>
        <dbReference type="HAMAP-Rule" id="MF_01361"/>
    </source>
</evidence>
<keyword evidence="4 5" id="KW-0472">Membrane</keyword>
<dbReference type="HAMAP" id="MF_01361">
    <property type="entry name" value="UPF0391"/>
    <property type="match status" value="1"/>
</dbReference>
<keyword evidence="3 5" id="KW-1133">Transmembrane helix</keyword>
<dbReference type="RefSeq" id="WP_376835624.1">
    <property type="nucleotide sequence ID" value="NZ_JBHLSW010000005.1"/>
</dbReference>
<gene>
    <name evidence="6" type="ORF">ACFFGE_07245</name>
</gene>
<name>A0ABV6R2I5_9CAUL</name>
<organism evidence="6 7">
    <name type="scientific">Brevundimonas balnearis</name>
    <dbReference type="NCBI Taxonomy" id="1572858"/>
    <lineage>
        <taxon>Bacteria</taxon>
        <taxon>Pseudomonadati</taxon>
        <taxon>Pseudomonadota</taxon>
        <taxon>Alphaproteobacteria</taxon>
        <taxon>Caulobacterales</taxon>
        <taxon>Caulobacteraceae</taxon>
        <taxon>Brevundimonas</taxon>
    </lineage>
</organism>
<dbReference type="EMBL" id="JBHLSW010000005">
    <property type="protein sequence ID" value="MFC0633671.1"/>
    <property type="molecule type" value="Genomic_DNA"/>
</dbReference>
<comment type="similarity">
    <text evidence="5">Belongs to the UPF0391 family.</text>
</comment>
<accession>A0ABV6R2I5</accession>
<evidence type="ECO:0000313" key="6">
    <source>
        <dbReference type="EMBL" id="MFC0633671.1"/>
    </source>
</evidence>
<dbReference type="PIRSF" id="PIRSF036466">
    <property type="entry name" value="UCP036466"/>
    <property type="match status" value="1"/>
</dbReference>
<feature type="transmembrane region" description="Helical" evidence="5">
    <location>
        <begin position="5"/>
        <end position="24"/>
    </location>
</feature>
<dbReference type="NCBIfam" id="NF010229">
    <property type="entry name" value="PRK13682.1-4"/>
    <property type="match status" value="1"/>
</dbReference>
<dbReference type="Pfam" id="PF07043">
    <property type="entry name" value="DUF1328"/>
    <property type="match status" value="1"/>
</dbReference>
<comment type="caution">
    <text evidence="5">Lacks conserved residue(s) required for the propagation of feature annotation.</text>
</comment>
<evidence type="ECO:0000313" key="7">
    <source>
        <dbReference type="Proteomes" id="UP001589906"/>
    </source>
</evidence>
<dbReference type="Proteomes" id="UP001589906">
    <property type="component" value="Unassembled WGS sequence"/>
</dbReference>
<sequence length="58" mass="6133">MLRWAIIFLIVALVAAVLGFGGIANFSFEIAKFVAVIALILFVISLVAGGLRGRGSRI</sequence>
<keyword evidence="2 5" id="KW-0812">Transmembrane</keyword>
<reference evidence="6 7" key="1">
    <citation type="submission" date="2024-09" db="EMBL/GenBank/DDBJ databases">
        <authorList>
            <person name="Sun Q."/>
            <person name="Mori K."/>
        </authorList>
    </citation>
    <scope>NUCLEOTIDE SEQUENCE [LARGE SCALE GENOMIC DNA]</scope>
    <source>
        <strain evidence="6 7">NCAIM B.02621</strain>
    </source>
</reference>
<evidence type="ECO:0000256" key="1">
    <source>
        <dbReference type="ARBA" id="ARBA00022475"/>
    </source>
</evidence>
<protein>
    <recommendedName>
        <fullName evidence="5">UPF0391 membrane protein ACFFGE_07245</fullName>
    </recommendedName>
</protein>
<evidence type="ECO:0000256" key="4">
    <source>
        <dbReference type="ARBA" id="ARBA00023136"/>
    </source>
</evidence>
<evidence type="ECO:0000256" key="3">
    <source>
        <dbReference type="ARBA" id="ARBA00022989"/>
    </source>
</evidence>
<comment type="caution">
    <text evidence="6">The sequence shown here is derived from an EMBL/GenBank/DDBJ whole genome shotgun (WGS) entry which is preliminary data.</text>
</comment>
<feature type="transmembrane region" description="Helical" evidence="5">
    <location>
        <begin position="30"/>
        <end position="51"/>
    </location>
</feature>
<evidence type="ECO:0000256" key="2">
    <source>
        <dbReference type="ARBA" id="ARBA00022692"/>
    </source>
</evidence>
<keyword evidence="7" id="KW-1185">Reference proteome</keyword>
<keyword evidence="1 5" id="KW-1003">Cell membrane</keyword>
<dbReference type="InterPro" id="IPR009760">
    <property type="entry name" value="DUF1328"/>
</dbReference>